<comment type="catalytic activity">
    <reaction evidence="1">
        <text>a 4-O-methyl-thymidine in DNA + L-cysteinyl-[protein] = a thymidine in DNA + S-methyl-L-cysteinyl-[protein]</text>
        <dbReference type="Rhea" id="RHEA:53428"/>
        <dbReference type="Rhea" id="RHEA-COMP:10131"/>
        <dbReference type="Rhea" id="RHEA-COMP:10132"/>
        <dbReference type="Rhea" id="RHEA-COMP:13555"/>
        <dbReference type="Rhea" id="RHEA-COMP:13556"/>
        <dbReference type="ChEBI" id="CHEBI:29950"/>
        <dbReference type="ChEBI" id="CHEBI:82612"/>
        <dbReference type="ChEBI" id="CHEBI:137386"/>
        <dbReference type="ChEBI" id="CHEBI:137387"/>
        <dbReference type="EC" id="2.1.1.63"/>
    </reaction>
</comment>
<evidence type="ECO:0000313" key="11">
    <source>
        <dbReference type="EMBL" id="CAB4878414.1"/>
    </source>
</evidence>
<dbReference type="CDD" id="cd06445">
    <property type="entry name" value="ATase"/>
    <property type="match status" value="1"/>
</dbReference>
<dbReference type="GO" id="GO:0003908">
    <property type="term" value="F:methylated-DNA-[protein]-cysteine S-methyltransferase activity"/>
    <property type="evidence" value="ECO:0007669"/>
    <property type="project" value="UniProtKB-EC"/>
</dbReference>
<keyword evidence="6" id="KW-0227">DNA damage</keyword>
<dbReference type="SUPFAM" id="SSF53155">
    <property type="entry name" value="Methylated DNA-protein cysteine methyltransferase domain"/>
    <property type="match status" value="1"/>
</dbReference>
<evidence type="ECO:0000259" key="9">
    <source>
        <dbReference type="Pfam" id="PF01035"/>
    </source>
</evidence>
<evidence type="ECO:0000256" key="5">
    <source>
        <dbReference type="ARBA" id="ARBA00022679"/>
    </source>
</evidence>
<name>A0A6J7EBT0_9ZZZZ</name>
<gene>
    <name evidence="10" type="ORF">UFOPK3164_00202</name>
    <name evidence="11" type="ORF">UFOPK3427_01285</name>
    <name evidence="12" type="ORF">UFOPK4112_00573</name>
</gene>
<keyword evidence="7" id="KW-0234">DNA repair</keyword>
<evidence type="ECO:0000256" key="7">
    <source>
        <dbReference type="ARBA" id="ARBA00023204"/>
    </source>
</evidence>
<organism evidence="11">
    <name type="scientific">freshwater metagenome</name>
    <dbReference type="NCBI Taxonomy" id="449393"/>
    <lineage>
        <taxon>unclassified sequences</taxon>
        <taxon>metagenomes</taxon>
        <taxon>ecological metagenomes</taxon>
    </lineage>
</organism>
<keyword evidence="4" id="KW-0489">Methyltransferase</keyword>
<dbReference type="InterPro" id="IPR014048">
    <property type="entry name" value="MethylDNA_cys_MeTrfase_DNA-bd"/>
</dbReference>
<protein>
    <recommendedName>
        <fullName evidence="3">methylated-DNA--[protein]-cysteine S-methyltransferase</fullName>
        <ecNumber evidence="3">2.1.1.63</ecNumber>
    </recommendedName>
</protein>
<evidence type="ECO:0000256" key="4">
    <source>
        <dbReference type="ARBA" id="ARBA00022603"/>
    </source>
</evidence>
<evidence type="ECO:0000256" key="3">
    <source>
        <dbReference type="ARBA" id="ARBA00011918"/>
    </source>
</evidence>
<dbReference type="PANTHER" id="PTHR10815">
    <property type="entry name" value="METHYLATED-DNA--PROTEIN-CYSTEINE METHYLTRANSFERASE"/>
    <property type="match status" value="1"/>
</dbReference>
<keyword evidence="5" id="KW-0808">Transferase</keyword>
<accession>A0A6J7EBT0</accession>
<reference evidence="11" key="1">
    <citation type="submission" date="2020-05" db="EMBL/GenBank/DDBJ databases">
        <authorList>
            <person name="Chiriac C."/>
            <person name="Salcher M."/>
            <person name="Ghai R."/>
            <person name="Kavagutti S V."/>
        </authorList>
    </citation>
    <scope>NUCLEOTIDE SEQUENCE</scope>
</reference>
<feature type="domain" description="Methylated-DNA-[protein]-cysteine S-methyltransferase DNA binding" evidence="9">
    <location>
        <begin position="77"/>
        <end position="155"/>
    </location>
</feature>
<dbReference type="AlphaFoldDB" id="A0A6J7EBT0"/>
<sequence>MASSLTWAIVTTPLGRFAIGGTEVAITTVLLPHEVSESDLDTDPSHLVGDAARQLDEFVTGTRRTFDLALSSEGTVFQEAVWQSLSMIDYGEIRSYGWVGDQVGSPKGPRAVGQALGKNPIPIFRPCHRVVGASGLGGYGGGLALKRALLELEGVDARYL</sequence>
<comment type="similarity">
    <text evidence="2">Belongs to the MGMT family.</text>
</comment>
<dbReference type="PANTHER" id="PTHR10815:SF5">
    <property type="entry name" value="METHYLATED-DNA--PROTEIN-CYSTEINE METHYLTRANSFERASE"/>
    <property type="match status" value="1"/>
</dbReference>
<dbReference type="GO" id="GO:0006281">
    <property type="term" value="P:DNA repair"/>
    <property type="evidence" value="ECO:0007669"/>
    <property type="project" value="UniProtKB-KW"/>
</dbReference>
<comment type="catalytic activity">
    <reaction evidence="8">
        <text>a 6-O-methyl-2'-deoxyguanosine in DNA + L-cysteinyl-[protein] = S-methyl-L-cysteinyl-[protein] + a 2'-deoxyguanosine in DNA</text>
        <dbReference type="Rhea" id="RHEA:24000"/>
        <dbReference type="Rhea" id="RHEA-COMP:10131"/>
        <dbReference type="Rhea" id="RHEA-COMP:10132"/>
        <dbReference type="Rhea" id="RHEA-COMP:11367"/>
        <dbReference type="Rhea" id="RHEA-COMP:11368"/>
        <dbReference type="ChEBI" id="CHEBI:29950"/>
        <dbReference type="ChEBI" id="CHEBI:82612"/>
        <dbReference type="ChEBI" id="CHEBI:85445"/>
        <dbReference type="ChEBI" id="CHEBI:85448"/>
        <dbReference type="EC" id="2.1.1.63"/>
    </reaction>
</comment>
<dbReference type="EMBL" id="CAFBLT010000001">
    <property type="protein sequence ID" value="CAB4878414.1"/>
    <property type="molecule type" value="Genomic_DNA"/>
</dbReference>
<dbReference type="FunFam" id="1.10.10.10:FF:000214">
    <property type="entry name" value="Methylated-DNA--protein-cysteine methyltransferase"/>
    <property type="match status" value="1"/>
</dbReference>
<dbReference type="GO" id="GO:0032259">
    <property type="term" value="P:methylation"/>
    <property type="evidence" value="ECO:0007669"/>
    <property type="project" value="UniProtKB-KW"/>
</dbReference>
<dbReference type="Gene3D" id="1.10.10.10">
    <property type="entry name" value="Winged helix-like DNA-binding domain superfamily/Winged helix DNA-binding domain"/>
    <property type="match status" value="1"/>
</dbReference>
<evidence type="ECO:0000256" key="6">
    <source>
        <dbReference type="ARBA" id="ARBA00022763"/>
    </source>
</evidence>
<dbReference type="Pfam" id="PF01035">
    <property type="entry name" value="DNA_binding_1"/>
    <property type="match status" value="1"/>
</dbReference>
<dbReference type="EMBL" id="CAFABE010000005">
    <property type="protein sequence ID" value="CAB4817788.1"/>
    <property type="molecule type" value="Genomic_DNA"/>
</dbReference>
<dbReference type="InterPro" id="IPR036388">
    <property type="entry name" value="WH-like_DNA-bd_sf"/>
</dbReference>
<evidence type="ECO:0000256" key="8">
    <source>
        <dbReference type="ARBA" id="ARBA00049348"/>
    </source>
</evidence>
<dbReference type="InterPro" id="IPR036217">
    <property type="entry name" value="MethylDNA_cys_MeTrfase_DNAb"/>
</dbReference>
<evidence type="ECO:0000313" key="12">
    <source>
        <dbReference type="EMBL" id="CAB5015543.1"/>
    </source>
</evidence>
<dbReference type="Gene3D" id="3.30.160.70">
    <property type="entry name" value="Methylated DNA-protein cysteine methyltransferase domain"/>
    <property type="match status" value="1"/>
</dbReference>
<evidence type="ECO:0000256" key="1">
    <source>
        <dbReference type="ARBA" id="ARBA00001286"/>
    </source>
</evidence>
<evidence type="ECO:0000256" key="2">
    <source>
        <dbReference type="ARBA" id="ARBA00008711"/>
    </source>
</evidence>
<dbReference type="NCBIfam" id="TIGR00589">
    <property type="entry name" value="ogt"/>
    <property type="match status" value="1"/>
</dbReference>
<dbReference type="EC" id="2.1.1.63" evidence="3"/>
<proteinExistence type="inferred from homology"/>
<evidence type="ECO:0000313" key="10">
    <source>
        <dbReference type="EMBL" id="CAB4817788.1"/>
    </source>
</evidence>
<dbReference type="SUPFAM" id="SSF46767">
    <property type="entry name" value="Methylated DNA-protein cysteine methyltransferase, C-terminal domain"/>
    <property type="match status" value="1"/>
</dbReference>
<dbReference type="EMBL" id="CAFBPM010000004">
    <property type="protein sequence ID" value="CAB5015543.1"/>
    <property type="molecule type" value="Genomic_DNA"/>
</dbReference>
<dbReference type="InterPro" id="IPR036631">
    <property type="entry name" value="MGMT_N_sf"/>
</dbReference>